<reference evidence="2" key="1">
    <citation type="submission" date="2018-08" db="EMBL/GenBank/DDBJ databases">
        <authorList>
            <person name="Chevrot R."/>
        </authorList>
    </citation>
    <scope>NUCLEOTIDE SEQUENCE [LARGE SCALE GENOMIC DNA]</scope>
</reference>
<dbReference type="AlphaFoldDB" id="A0A383RBE9"/>
<dbReference type="Proteomes" id="UP000304148">
    <property type="component" value="Chromosome"/>
</dbReference>
<protein>
    <submittedName>
        <fullName evidence="1">Uncharacterized protein</fullName>
    </submittedName>
</protein>
<proteinExistence type="predicted"/>
<gene>
    <name evidence="1" type="ORF">PBLR_12423</name>
</gene>
<name>A0A383RBE9_PAEAL</name>
<evidence type="ECO:0000313" key="2">
    <source>
        <dbReference type="Proteomes" id="UP000304148"/>
    </source>
</evidence>
<organism evidence="1 2">
    <name type="scientific">Paenibacillus alvei</name>
    <name type="common">Bacillus alvei</name>
    <dbReference type="NCBI Taxonomy" id="44250"/>
    <lineage>
        <taxon>Bacteria</taxon>
        <taxon>Bacillati</taxon>
        <taxon>Bacillota</taxon>
        <taxon>Bacilli</taxon>
        <taxon>Bacillales</taxon>
        <taxon>Paenibacillaceae</taxon>
        <taxon>Paenibacillus</taxon>
    </lineage>
</organism>
<sequence>MKYFCSNQRRRGVVSTHSEINGIDFLEVVDARDMPIAQRQRTLHLHFINPLTITLSTQNFLITGGERIKHIKVTDVRPGVDNSILEIRVAEPGDFSTYTLSVVQDTDQLQPPGGFDALLSSVEFSFKMECANDFDCKQSVVCPPENQQEPIINYLAKDYASFRRVILDRLAMLIPQWQESHPADMGITLVELLSYVGDYLSYQQDAIAIEAYPGTARRRISMRRHARLVDYPMHDGCNSRVWVQIQVSNDLTLPVQTQLLTRSINQVKEPLVTKDSHEYMQMLSQGAEVFESMEEAHLFAAHNMLKFYTWGDRECCLPAGSTRATLLGKLPKLRVGDVLIFQEKLGPNTGTEGDANLAKRCVVRLTGVTANQDPLGGFFLTPPSSDPIEVTEITWAEADALPFALCLSARTDAEHGNKYITDVSIALGNVFLADHGRTICQSLGYVPPAQMAFVQQSGSTCQLNVPVLVPPHFRPQLKHGPLTQQCRVTRITSTAGTLLSAGRRHQKTMFFDPLAPASDAMQCDFRLATPAICVSDSSCTRWDVQRDLLASDAFDKHFLAEVEDNGLATIRFGDDIYGMRPRPDTDQSKPCWVATYRIGNGTAGNVGAGALAYIDSEDSSIIAVTNPLPAQGGSILRVWSMYA</sequence>
<accession>A0A383RBE9</accession>
<dbReference type="EMBL" id="LS992241">
    <property type="protein sequence ID" value="SYX84001.1"/>
    <property type="molecule type" value="Genomic_DNA"/>
</dbReference>
<evidence type="ECO:0000313" key="1">
    <source>
        <dbReference type="EMBL" id="SYX84001.1"/>
    </source>
</evidence>